<gene>
    <name evidence="3" type="ORF">SCOCK_670028</name>
</gene>
<evidence type="ECO:0000256" key="2">
    <source>
        <dbReference type="SAM" id="SignalP"/>
    </source>
</evidence>
<evidence type="ECO:0000313" key="3">
    <source>
        <dbReference type="EMBL" id="CAG6398249.1"/>
    </source>
</evidence>
<sequence>MRQGLRAARSKRRPPVAFCALALALAVGALSACTGGGTNSTANDGKSAQLPYGGTISPAPPGKYKTLPQPCAAVDLDTLKALVPGGTDYAGTESLTYDTDRRVGCSWKATAPDGRSRALTIDMERVVSYDPAVSDEVEANSDFADLADAASIPTLPPPGTTPTTTPPTTPTTGSDGGTPPTGAGGSSQDLSPRQLPDVGNAAFINDVHSTSKGTARRVVTLVFRTANVVVSIRYSQSSPAATPPPQSVDLQGGAQRVASQLEHRVEG</sequence>
<feature type="compositionally biased region" description="Pro residues" evidence="1">
    <location>
        <begin position="154"/>
        <end position="169"/>
    </location>
</feature>
<feature type="region of interest" description="Disordered" evidence="1">
    <location>
        <begin position="235"/>
        <end position="267"/>
    </location>
</feature>
<proteinExistence type="predicted"/>
<feature type="chain" id="PRO_5040736351" description="DUF3558 domain-containing protein" evidence="2">
    <location>
        <begin position="32"/>
        <end position="267"/>
    </location>
</feature>
<dbReference type="Proteomes" id="UP001152519">
    <property type="component" value="Unassembled WGS sequence"/>
</dbReference>
<keyword evidence="2" id="KW-0732">Signal</keyword>
<evidence type="ECO:0000256" key="1">
    <source>
        <dbReference type="SAM" id="MobiDB-lite"/>
    </source>
</evidence>
<protein>
    <recommendedName>
        <fullName evidence="5">DUF3558 domain-containing protein</fullName>
    </recommendedName>
</protein>
<reference evidence="3" key="1">
    <citation type="submission" date="2021-05" db="EMBL/GenBank/DDBJ databases">
        <authorList>
            <person name="Arsene-Ploetze F."/>
        </authorList>
    </citation>
    <scope>NUCLEOTIDE SEQUENCE</scope>
    <source>
        <strain evidence="3">DSM 42138</strain>
    </source>
</reference>
<dbReference type="EMBL" id="CAJSLV010000100">
    <property type="protein sequence ID" value="CAG6398249.1"/>
    <property type="molecule type" value="Genomic_DNA"/>
</dbReference>
<feature type="region of interest" description="Disordered" evidence="1">
    <location>
        <begin position="149"/>
        <end position="197"/>
    </location>
</feature>
<keyword evidence="4" id="KW-1185">Reference proteome</keyword>
<feature type="signal peptide" evidence="2">
    <location>
        <begin position="1"/>
        <end position="31"/>
    </location>
</feature>
<evidence type="ECO:0000313" key="4">
    <source>
        <dbReference type="Proteomes" id="UP001152519"/>
    </source>
</evidence>
<dbReference type="PROSITE" id="PS51257">
    <property type="entry name" value="PROKAR_LIPOPROTEIN"/>
    <property type="match status" value="1"/>
</dbReference>
<feature type="compositionally biased region" description="Low complexity" evidence="1">
    <location>
        <begin position="170"/>
        <end position="181"/>
    </location>
</feature>
<name>A0A9W4GUK4_9ACTN</name>
<dbReference type="RefSeq" id="WP_251499406.1">
    <property type="nucleotide sequence ID" value="NZ_CAJSLV010000100.1"/>
</dbReference>
<accession>A0A9W4GUK4</accession>
<comment type="caution">
    <text evidence="3">The sequence shown here is derived from an EMBL/GenBank/DDBJ whole genome shotgun (WGS) entry which is preliminary data.</text>
</comment>
<dbReference type="AlphaFoldDB" id="A0A9W4GUK4"/>
<evidence type="ECO:0008006" key="5">
    <source>
        <dbReference type="Google" id="ProtNLM"/>
    </source>
</evidence>
<organism evidence="3 4">
    <name type="scientific">Actinacidiphila cocklensis</name>
    <dbReference type="NCBI Taxonomy" id="887465"/>
    <lineage>
        <taxon>Bacteria</taxon>
        <taxon>Bacillati</taxon>
        <taxon>Actinomycetota</taxon>
        <taxon>Actinomycetes</taxon>
        <taxon>Kitasatosporales</taxon>
        <taxon>Streptomycetaceae</taxon>
        <taxon>Actinacidiphila</taxon>
    </lineage>
</organism>